<gene>
    <name evidence="2" type="ORF">J5Y10_05220</name>
</gene>
<comment type="caution">
    <text evidence="2">The sequence shown here is derived from an EMBL/GenBank/DDBJ whole genome shotgun (WGS) entry which is preliminary data.</text>
</comment>
<dbReference type="RefSeq" id="WP_209371525.1">
    <property type="nucleotide sequence ID" value="NZ_JAGIZA010000003.1"/>
</dbReference>
<proteinExistence type="predicted"/>
<evidence type="ECO:0000313" key="3">
    <source>
        <dbReference type="Proteomes" id="UP000677537"/>
    </source>
</evidence>
<protein>
    <submittedName>
        <fullName evidence="2">Uncharacterized protein</fullName>
    </submittedName>
</protein>
<keyword evidence="3" id="KW-1185">Reference proteome</keyword>
<evidence type="ECO:0000256" key="1">
    <source>
        <dbReference type="SAM" id="MobiDB-lite"/>
    </source>
</evidence>
<feature type="compositionally biased region" description="Acidic residues" evidence="1">
    <location>
        <begin position="39"/>
        <end position="76"/>
    </location>
</feature>
<feature type="compositionally biased region" description="Basic and acidic residues" evidence="1">
    <location>
        <begin position="77"/>
        <end position="86"/>
    </location>
</feature>
<dbReference type="Proteomes" id="UP000677537">
    <property type="component" value="Unassembled WGS sequence"/>
</dbReference>
<dbReference type="AlphaFoldDB" id="A0A940S3F3"/>
<sequence>MSNRSLAGRVSAFAHLAGFRKAKAEETPATTDEVKDVKDDVEDVEEKVEDLEDAVEDLEEKIDDVEGDSADDEPESNEPKEPEARKAYRKGRMVGAKAERARCSAIFKATEAGNNPVLAASLAFESDVPVKQAVALLKAGAVGTAAAQPRRASLDTRMAPRASVALGDASAKGPDLNTAEGMAAFVLSAGRKPAGK</sequence>
<organism evidence="2 3">
    <name type="scientific">Roseomonas indoligenes</name>
    <dbReference type="NCBI Taxonomy" id="2820811"/>
    <lineage>
        <taxon>Bacteria</taxon>
        <taxon>Pseudomonadati</taxon>
        <taxon>Pseudomonadota</taxon>
        <taxon>Alphaproteobacteria</taxon>
        <taxon>Acetobacterales</taxon>
        <taxon>Roseomonadaceae</taxon>
        <taxon>Roseomonas</taxon>
    </lineage>
</organism>
<feature type="region of interest" description="Disordered" evidence="1">
    <location>
        <begin position="22"/>
        <end position="92"/>
    </location>
</feature>
<name>A0A940S3F3_9PROT</name>
<dbReference type="Gene3D" id="1.20.5.2280">
    <property type="match status" value="1"/>
</dbReference>
<feature type="compositionally biased region" description="Basic and acidic residues" evidence="1">
    <location>
        <begin position="22"/>
        <end position="38"/>
    </location>
</feature>
<reference evidence="2" key="1">
    <citation type="submission" date="2021-03" db="EMBL/GenBank/DDBJ databases">
        <authorList>
            <person name="So Y."/>
        </authorList>
    </citation>
    <scope>NUCLEOTIDE SEQUENCE</scope>
    <source>
        <strain evidence="2">SG15</strain>
    </source>
</reference>
<accession>A0A940S3F3</accession>
<evidence type="ECO:0000313" key="2">
    <source>
        <dbReference type="EMBL" id="MBP0492176.1"/>
    </source>
</evidence>
<dbReference type="EMBL" id="JAGIZA010000003">
    <property type="protein sequence ID" value="MBP0492176.1"/>
    <property type="molecule type" value="Genomic_DNA"/>
</dbReference>